<accession>A0A318LNG1</accession>
<protein>
    <recommendedName>
        <fullName evidence="5">Microcystin degradation protein MlrC</fullName>
    </recommendedName>
</protein>
<sequence>MRFATLGLFHEANTFSPTPADRRLFTAGGILRGREIVAEYDGSSATIGGYLAEADRLGIELVPLVFAFVNPVGAITDDAFEAIVGEMLDRLAEQGPWDGVLLNIHGAAVAERHPDADGEIASRVRGVVGPDVPVGAVLDLHANISPRLVDALTVTLVYQTNPHVDAREQAIACTRLVAGCARGELTPRQSLVQLPLVVNIARQDTNEQPMSGLVAKAAELARRPGMLSVSVVEGFPYADVAHMGMTCLAVHDGDQSQADAATRELAAEVWDRRAALQARELDVDQALDLAECEPEGPVVLLDVGDNIGGGAPGDSTVILEAAVKRGLGSLLQTLWDPESARCCEVAGTGAEVRLRVGACSAHAAGNPVPVVGRVRALSDGRFEAKDSVHAGLRFFDMGPTAVVDTEAGHTLVLTSKPVMNSSLYQHYSVGVDPRDYRVVVAKGVNSPRAAYGPIASRMVVADTEGVTAMNLDKLAYHHRRRPMYPFELPDFDPGNP</sequence>
<comment type="caution">
    <text evidence="3">The sequence shown here is derived from an EMBL/GenBank/DDBJ whole genome shotgun (WGS) entry which is preliminary data.</text>
</comment>
<evidence type="ECO:0000313" key="4">
    <source>
        <dbReference type="Proteomes" id="UP000247892"/>
    </source>
</evidence>
<keyword evidence="4" id="KW-1185">Reference proteome</keyword>
<evidence type="ECO:0008006" key="5">
    <source>
        <dbReference type="Google" id="ProtNLM"/>
    </source>
</evidence>
<evidence type="ECO:0000313" key="3">
    <source>
        <dbReference type="EMBL" id="PXY28636.1"/>
    </source>
</evidence>
<feature type="domain" description="Microcystin LR degradation protein MlrC N-terminal" evidence="2">
    <location>
        <begin position="2"/>
        <end position="290"/>
    </location>
</feature>
<dbReference type="OrthoDB" id="9815420at2"/>
<reference evidence="3 4" key="1">
    <citation type="submission" date="2016-07" db="EMBL/GenBank/DDBJ databases">
        <title>Draft genome sequence of Prauserella sp. YIM 121212, isolated from alkaline soil.</title>
        <authorList>
            <person name="Ruckert C."/>
            <person name="Albersmeier A."/>
            <person name="Jiang C.-L."/>
            <person name="Jiang Y."/>
            <person name="Kalinowski J."/>
            <person name="Schneider O."/>
            <person name="Winkler A."/>
            <person name="Zotchev S.B."/>
        </authorList>
    </citation>
    <scope>NUCLEOTIDE SEQUENCE [LARGE SCALE GENOMIC DNA]</scope>
    <source>
        <strain evidence="3 4">YIM 121212</strain>
    </source>
</reference>
<proteinExistence type="predicted"/>
<dbReference type="InterPro" id="IPR009197">
    <property type="entry name" value="MlrC"/>
</dbReference>
<dbReference type="Proteomes" id="UP000247892">
    <property type="component" value="Unassembled WGS sequence"/>
</dbReference>
<evidence type="ECO:0000259" key="2">
    <source>
        <dbReference type="Pfam" id="PF07364"/>
    </source>
</evidence>
<dbReference type="InterPro" id="IPR015995">
    <property type="entry name" value="MlrC_N"/>
</dbReference>
<dbReference type="InterPro" id="IPR010799">
    <property type="entry name" value="MlrC_C"/>
</dbReference>
<dbReference type="AlphaFoldDB" id="A0A318LNG1"/>
<organism evidence="3 4">
    <name type="scientific">Prauserella flavalba</name>
    <dbReference type="NCBI Taxonomy" id="1477506"/>
    <lineage>
        <taxon>Bacteria</taxon>
        <taxon>Bacillati</taxon>
        <taxon>Actinomycetota</taxon>
        <taxon>Actinomycetes</taxon>
        <taxon>Pseudonocardiales</taxon>
        <taxon>Pseudonocardiaceae</taxon>
        <taxon>Prauserella</taxon>
    </lineage>
</organism>
<evidence type="ECO:0000259" key="1">
    <source>
        <dbReference type="Pfam" id="PF07171"/>
    </source>
</evidence>
<dbReference type="RefSeq" id="WP_110339982.1">
    <property type="nucleotide sequence ID" value="NZ_MASU01000009.1"/>
</dbReference>
<dbReference type="PIRSF" id="PIRSF012702">
    <property type="entry name" value="UCP012702"/>
    <property type="match status" value="1"/>
</dbReference>
<name>A0A318LNG1_9PSEU</name>
<gene>
    <name evidence="3" type="ORF">BA062_22515</name>
</gene>
<feature type="domain" description="Microcystin LR degradation protein MlrC C-terminal" evidence="1">
    <location>
        <begin position="300"/>
        <end position="478"/>
    </location>
</feature>
<dbReference type="Pfam" id="PF07171">
    <property type="entry name" value="MlrC_C"/>
    <property type="match status" value="1"/>
</dbReference>
<dbReference type="EMBL" id="MASU01000009">
    <property type="protein sequence ID" value="PXY28636.1"/>
    <property type="molecule type" value="Genomic_DNA"/>
</dbReference>
<dbReference type="Pfam" id="PF07364">
    <property type="entry name" value="DUF1485"/>
    <property type="match status" value="1"/>
</dbReference>